<feature type="signal peptide" evidence="13">
    <location>
        <begin position="1"/>
        <end position="27"/>
    </location>
</feature>
<comment type="subcellular location">
    <subcellularLocation>
        <location evidence="1 11">Cell outer membrane</location>
        <topology evidence="1 11">Multi-pass membrane protein</topology>
    </subcellularLocation>
</comment>
<keyword evidence="8 12" id="KW-0798">TonB box</keyword>
<dbReference type="PANTHER" id="PTHR32552">
    <property type="entry name" value="FERRICHROME IRON RECEPTOR-RELATED"/>
    <property type="match status" value="1"/>
</dbReference>
<comment type="caution">
    <text evidence="16">The sequence shown here is derived from an EMBL/GenBank/DDBJ whole genome shotgun (WGS) entry which is preliminary data.</text>
</comment>
<comment type="similarity">
    <text evidence="11 12">Belongs to the TonB-dependent receptor family.</text>
</comment>
<dbReference type="GO" id="GO:0006826">
    <property type="term" value="P:iron ion transport"/>
    <property type="evidence" value="ECO:0007669"/>
    <property type="project" value="UniProtKB-KW"/>
</dbReference>
<name>A0A3N2DJI6_9GAMM</name>
<evidence type="ECO:0000259" key="15">
    <source>
        <dbReference type="Pfam" id="PF07715"/>
    </source>
</evidence>
<dbReference type="PANTHER" id="PTHR32552:SF81">
    <property type="entry name" value="TONB-DEPENDENT OUTER MEMBRANE RECEPTOR"/>
    <property type="match status" value="1"/>
</dbReference>
<evidence type="ECO:0000256" key="13">
    <source>
        <dbReference type="SAM" id="SignalP"/>
    </source>
</evidence>
<evidence type="ECO:0000256" key="4">
    <source>
        <dbReference type="ARBA" id="ARBA00022496"/>
    </source>
</evidence>
<keyword evidence="17" id="KW-1185">Reference proteome</keyword>
<evidence type="ECO:0000313" key="16">
    <source>
        <dbReference type="EMBL" id="ROR99945.1"/>
    </source>
</evidence>
<evidence type="ECO:0000256" key="6">
    <source>
        <dbReference type="ARBA" id="ARBA00023004"/>
    </source>
</evidence>
<sequence>MKNNFSKTKLTLAISAASLLHSSQLFADVMLEEVVVTATARAQSVEDIPYNISAVSGSDIEKANIIDAAELMKSVPGVAVVDRGYRSNSVVNSINIRGLNVDSAITGDYALVSAPTVSTYVNNTPLYGNFLLKDIERVEVLRGPQGTLYGSGSLGGTVRYIMAKPQLNEYSAKVSGYYSKTDGSDGWNKGGDLIANLPMGDMFAARVGYSTVKNDGVIDYVNLYQRDSNGVPVAPNGITSYDGAFTEQKDADTVDIDYVRASLLFSPTDWFNATLNYQQQSDDIGSRRATTPGLNGYGESYDDYENGSMMLEPSHRDIDMYGLEMEFDLGFATLTSSTSTYDHEGEIISDSTGFYSQLGWYGDYYYYYPRPLSEAVRGYEDKSVIQELRLVSNDSDAFIDYVAGVYYQDQDTSQSQTSLLHGFKAWTYEAWGGYEGVISDKDFSYVTNNNFKDLSFYGELTFNISDDFRTTVGARHYSQEFSSDQFMSVGLWDVAYSEQRNSNKVEDSGTLFKFNAAWDMTDTAMLYGTFSQGYRRGGTNTAPTQGNFAEDPVWTSYEPDKVNNYELGVKGATDNFRYTLSAFYVDWDKPQLNSATDNWAFFAVQNAESARTQGIELSIDGYLTEQWHYSAGYAYVDAELTDDMVSPGSGALKAPDGSKLPGIPSKSFNIATDYTINFSSDLSLVTRVSGYYQSATENSVLTSERFNETLDAFSIWNLSTTLTTGQWDASLWLKNMFNEEGVSGVYKEEYMGTSPSQNFYGNGSKEVISEPRTLGVSASYNF</sequence>
<evidence type="ECO:0000256" key="2">
    <source>
        <dbReference type="ARBA" id="ARBA00022448"/>
    </source>
</evidence>
<dbReference type="InterPro" id="IPR036942">
    <property type="entry name" value="Beta-barrel_TonB_sf"/>
</dbReference>
<feature type="chain" id="PRO_5018119316" evidence="13">
    <location>
        <begin position="28"/>
        <end position="782"/>
    </location>
</feature>
<evidence type="ECO:0000256" key="10">
    <source>
        <dbReference type="ARBA" id="ARBA00023237"/>
    </source>
</evidence>
<dbReference type="GO" id="GO:0009279">
    <property type="term" value="C:cell outer membrane"/>
    <property type="evidence" value="ECO:0007669"/>
    <property type="project" value="UniProtKB-SubCell"/>
</dbReference>
<evidence type="ECO:0000256" key="8">
    <source>
        <dbReference type="ARBA" id="ARBA00023077"/>
    </source>
</evidence>
<dbReference type="InterPro" id="IPR012910">
    <property type="entry name" value="Plug_dom"/>
</dbReference>
<feature type="domain" description="TonB-dependent receptor plug" evidence="15">
    <location>
        <begin position="45"/>
        <end position="157"/>
    </location>
</feature>
<keyword evidence="16" id="KW-0675">Receptor</keyword>
<evidence type="ECO:0000256" key="11">
    <source>
        <dbReference type="PROSITE-ProRule" id="PRU01360"/>
    </source>
</evidence>
<keyword evidence="3 11" id="KW-1134">Transmembrane beta strand</keyword>
<proteinExistence type="inferred from homology"/>
<evidence type="ECO:0000259" key="14">
    <source>
        <dbReference type="Pfam" id="PF00593"/>
    </source>
</evidence>
<gene>
    <name evidence="16" type="ORF">EDC56_2580</name>
</gene>
<dbReference type="Pfam" id="PF00593">
    <property type="entry name" value="TonB_dep_Rec_b-barrel"/>
    <property type="match status" value="1"/>
</dbReference>
<keyword evidence="10 11" id="KW-0998">Cell outer membrane</keyword>
<accession>A0A3N2DJI6</accession>
<keyword evidence="13" id="KW-0732">Signal</keyword>
<dbReference type="InterPro" id="IPR000531">
    <property type="entry name" value="Beta-barrel_TonB"/>
</dbReference>
<keyword evidence="2 11" id="KW-0813">Transport</keyword>
<evidence type="ECO:0000256" key="1">
    <source>
        <dbReference type="ARBA" id="ARBA00004571"/>
    </source>
</evidence>
<dbReference type="OrthoDB" id="127311at2"/>
<dbReference type="SUPFAM" id="SSF56935">
    <property type="entry name" value="Porins"/>
    <property type="match status" value="1"/>
</dbReference>
<evidence type="ECO:0000256" key="9">
    <source>
        <dbReference type="ARBA" id="ARBA00023136"/>
    </source>
</evidence>
<keyword evidence="7" id="KW-0406">Ion transport</keyword>
<evidence type="ECO:0000256" key="12">
    <source>
        <dbReference type="RuleBase" id="RU003357"/>
    </source>
</evidence>
<dbReference type="InterPro" id="IPR039426">
    <property type="entry name" value="TonB-dep_rcpt-like"/>
</dbReference>
<feature type="domain" description="TonB-dependent receptor-like beta-barrel" evidence="14">
    <location>
        <begin position="275"/>
        <end position="735"/>
    </location>
</feature>
<dbReference type="Pfam" id="PF07715">
    <property type="entry name" value="Plug"/>
    <property type="match status" value="1"/>
</dbReference>
<reference evidence="16 17" key="1">
    <citation type="submission" date="2018-11" db="EMBL/GenBank/DDBJ databases">
        <title>Genomic Encyclopedia of Type Strains, Phase IV (KMG-IV): sequencing the most valuable type-strain genomes for metagenomic binning, comparative biology and taxonomic classification.</title>
        <authorList>
            <person name="Goeker M."/>
        </authorList>
    </citation>
    <scope>NUCLEOTIDE SEQUENCE [LARGE SCALE GENOMIC DNA]</scope>
    <source>
        <strain evidence="16 17">DSM 100316</strain>
    </source>
</reference>
<dbReference type="PROSITE" id="PS52016">
    <property type="entry name" value="TONB_DEPENDENT_REC_3"/>
    <property type="match status" value="1"/>
</dbReference>
<dbReference type="EMBL" id="RKHR01000005">
    <property type="protein sequence ID" value="ROR99945.1"/>
    <property type="molecule type" value="Genomic_DNA"/>
</dbReference>
<keyword evidence="4" id="KW-0410">Iron transport</keyword>
<dbReference type="Gene3D" id="2.40.170.20">
    <property type="entry name" value="TonB-dependent receptor, beta-barrel domain"/>
    <property type="match status" value="1"/>
</dbReference>
<keyword evidence="9 11" id="KW-0472">Membrane</keyword>
<evidence type="ECO:0000256" key="3">
    <source>
        <dbReference type="ARBA" id="ARBA00022452"/>
    </source>
</evidence>
<dbReference type="AlphaFoldDB" id="A0A3N2DJI6"/>
<organism evidence="16 17">
    <name type="scientific">Sinobacterium caligoides</name>
    <dbReference type="NCBI Taxonomy" id="933926"/>
    <lineage>
        <taxon>Bacteria</taxon>
        <taxon>Pseudomonadati</taxon>
        <taxon>Pseudomonadota</taxon>
        <taxon>Gammaproteobacteria</taxon>
        <taxon>Cellvibrionales</taxon>
        <taxon>Spongiibacteraceae</taxon>
        <taxon>Sinobacterium</taxon>
    </lineage>
</organism>
<protein>
    <submittedName>
        <fullName evidence="16">Outer membrane receptor protein involved in Fe transport</fullName>
    </submittedName>
</protein>
<keyword evidence="6" id="KW-0408">Iron</keyword>
<evidence type="ECO:0000256" key="7">
    <source>
        <dbReference type="ARBA" id="ARBA00023065"/>
    </source>
</evidence>
<evidence type="ECO:0000313" key="17">
    <source>
        <dbReference type="Proteomes" id="UP000275394"/>
    </source>
</evidence>
<keyword evidence="5 11" id="KW-0812">Transmembrane</keyword>
<evidence type="ECO:0000256" key="5">
    <source>
        <dbReference type="ARBA" id="ARBA00022692"/>
    </source>
</evidence>
<dbReference type="CDD" id="cd01347">
    <property type="entry name" value="ligand_gated_channel"/>
    <property type="match status" value="1"/>
</dbReference>
<dbReference type="RefSeq" id="WP_123713333.1">
    <property type="nucleotide sequence ID" value="NZ_RKHR01000005.1"/>
</dbReference>
<dbReference type="Proteomes" id="UP000275394">
    <property type="component" value="Unassembled WGS sequence"/>
</dbReference>